<evidence type="ECO:0000256" key="3">
    <source>
        <dbReference type="ARBA" id="ARBA00022475"/>
    </source>
</evidence>
<feature type="transmembrane region" description="Helical" evidence="9">
    <location>
        <begin position="53"/>
        <end position="70"/>
    </location>
</feature>
<feature type="transmembrane region" description="Helical" evidence="9">
    <location>
        <begin position="185"/>
        <end position="203"/>
    </location>
</feature>
<dbReference type="InterPro" id="IPR051085">
    <property type="entry name" value="MB_O-acyltransferase"/>
</dbReference>
<reference evidence="10" key="1">
    <citation type="submission" date="2018-05" db="EMBL/GenBank/DDBJ databases">
        <authorList>
            <person name="Lanie J.A."/>
            <person name="Ng W.-L."/>
            <person name="Kazmierczak K.M."/>
            <person name="Andrzejewski T.M."/>
            <person name="Davidsen T.M."/>
            <person name="Wayne K.J."/>
            <person name="Tettelin H."/>
            <person name="Glass J.I."/>
            <person name="Rusch D."/>
            <person name="Podicherti R."/>
            <person name="Tsui H.-C.T."/>
            <person name="Winkler M.E."/>
        </authorList>
    </citation>
    <scope>NUCLEOTIDE SEQUENCE</scope>
</reference>
<dbReference type="Pfam" id="PF03062">
    <property type="entry name" value="MBOAT"/>
    <property type="match status" value="1"/>
</dbReference>
<dbReference type="PIRSF" id="PIRSF500217">
    <property type="entry name" value="AlgI"/>
    <property type="match status" value="1"/>
</dbReference>
<feature type="non-terminal residue" evidence="10">
    <location>
        <position position="355"/>
    </location>
</feature>
<evidence type="ECO:0000256" key="6">
    <source>
        <dbReference type="ARBA" id="ARBA00022989"/>
    </source>
</evidence>
<keyword evidence="3" id="KW-1003">Cell membrane</keyword>
<dbReference type="AlphaFoldDB" id="A0A382DPS2"/>
<comment type="similarity">
    <text evidence="2">Belongs to the membrane-bound acyltransferase family.</text>
</comment>
<feature type="transmembrane region" description="Helical" evidence="9">
    <location>
        <begin position="145"/>
        <end position="165"/>
    </location>
</feature>
<dbReference type="GO" id="GO:0005886">
    <property type="term" value="C:plasma membrane"/>
    <property type="evidence" value="ECO:0007669"/>
    <property type="project" value="UniProtKB-SubCell"/>
</dbReference>
<evidence type="ECO:0000256" key="1">
    <source>
        <dbReference type="ARBA" id="ARBA00004651"/>
    </source>
</evidence>
<keyword evidence="5 9" id="KW-0812">Transmembrane</keyword>
<feature type="transmembrane region" description="Helical" evidence="9">
    <location>
        <begin position="6"/>
        <end position="23"/>
    </location>
</feature>
<evidence type="ECO:0000313" key="10">
    <source>
        <dbReference type="EMBL" id="SVB39587.1"/>
    </source>
</evidence>
<evidence type="ECO:0000256" key="8">
    <source>
        <dbReference type="ARBA" id="ARBA00023315"/>
    </source>
</evidence>
<keyword evidence="4" id="KW-0808">Transferase</keyword>
<feature type="transmembrane region" description="Helical" evidence="9">
    <location>
        <begin position="331"/>
        <end position="349"/>
    </location>
</feature>
<keyword evidence="7 9" id="KW-0472">Membrane</keyword>
<dbReference type="InterPro" id="IPR004299">
    <property type="entry name" value="MBOAT_fam"/>
</dbReference>
<dbReference type="InterPro" id="IPR028362">
    <property type="entry name" value="AlgI"/>
</dbReference>
<evidence type="ECO:0000256" key="4">
    <source>
        <dbReference type="ARBA" id="ARBA00022679"/>
    </source>
</evidence>
<dbReference type="GO" id="GO:0042121">
    <property type="term" value="P:alginic acid biosynthetic process"/>
    <property type="evidence" value="ECO:0007669"/>
    <property type="project" value="InterPro"/>
</dbReference>
<evidence type="ECO:0000256" key="9">
    <source>
        <dbReference type="SAM" id="Phobius"/>
    </source>
</evidence>
<evidence type="ECO:0000256" key="2">
    <source>
        <dbReference type="ARBA" id="ARBA00010323"/>
    </source>
</evidence>
<dbReference type="PANTHER" id="PTHR13285">
    <property type="entry name" value="ACYLTRANSFERASE"/>
    <property type="match status" value="1"/>
</dbReference>
<protein>
    <submittedName>
        <fullName evidence="10">Uncharacterized protein</fullName>
    </submittedName>
</protein>
<proteinExistence type="inferred from homology"/>
<gene>
    <name evidence="10" type="ORF">METZ01_LOCUS192441</name>
</gene>
<evidence type="ECO:0000256" key="7">
    <source>
        <dbReference type="ARBA" id="ARBA00023136"/>
    </source>
</evidence>
<comment type="subcellular location">
    <subcellularLocation>
        <location evidence="1">Cell membrane</location>
        <topology evidence="1">Multi-pass membrane protein</topology>
    </subcellularLocation>
</comment>
<organism evidence="10">
    <name type="scientific">marine metagenome</name>
    <dbReference type="NCBI Taxonomy" id="408172"/>
    <lineage>
        <taxon>unclassified sequences</taxon>
        <taxon>metagenomes</taxon>
        <taxon>ecological metagenomes</taxon>
    </lineage>
</organism>
<dbReference type="InterPro" id="IPR024194">
    <property type="entry name" value="Ac/AlaTfrase_AlgI/DltB"/>
</dbReference>
<keyword evidence="8" id="KW-0012">Acyltransferase</keyword>
<dbReference type="PIRSF" id="PIRSF016636">
    <property type="entry name" value="AlgI_DltB"/>
    <property type="match status" value="1"/>
</dbReference>
<dbReference type="PANTHER" id="PTHR13285:SF23">
    <property type="entry name" value="TEICHOIC ACID D-ALANYLTRANSFERASE"/>
    <property type="match status" value="1"/>
</dbReference>
<sequence length="355" mass="40147">MLFNSYVFLFVFLPVTLFGFHLIGKQGRHGVAISWLVGASLFFYGWWNPAYLGLILGSILFNYAVGFSLLGRPYKLTLFLGVAGNLGVLGYFKYANFFIDNINALTSNDIILEQIILPLGISFFTFQQITYLVDAYRGETREYNFLHYCLFVVFFPQLIAGPIVHHKEMLPQFAKDALYGLKSRNLAVGFTIFIIGLFKKVVLADGIAVHATSVFAGAEHGVYLTFFEAWGGALAYSFQLYFDFSGYSDMAIGLARMFGIRLPLNFNSPFKATSIIDFWRRWHITLSRFLRDYLYIPLGGNRKGEARRFTNLMIAMLLGGLWHGAGWNFVLFGLAHGTYIVICGAWVKVKKNISD</sequence>
<feature type="transmembrane region" description="Helical" evidence="9">
    <location>
        <begin position="115"/>
        <end position="133"/>
    </location>
</feature>
<accession>A0A382DPS2</accession>
<dbReference type="GO" id="GO:0016746">
    <property type="term" value="F:acyltransferase activity"/>
    <property type="evidence" value="ECO:0007669"/>
    <property type="project" value="UniProtKB-KW"/>
</dbReference>
<evidence type="ECO:0000256" key="5">
    <source>
        <dbReference type="ARBA" id="ARBA00022692"/>
    </source>
</evidence>
<name>A0A382DPS2_9ZZZZ</name>
<dbReference type="EMBL" id="UINC01040137">
    <property type="protein sequence ID" value="SVB39587.1"/>
    <property type="molecule type" value="Genomic_DNA"/>
</dbReference>
<feature type="transmembrane region" description="Helical" evidence="9">
    <location>
        <begin position="77"/>
        <end position="95"/>
    </location>
</feature>
<keyword evidence="6 9" id="KW-1133">Transmembrane helix</keyword>